<dbReference type="Pfam" id="PF02130">
    <property type="entry name" value="YbeY"/>
    <property type="match status" value="1"/>
</dbReference>
<evidence type="ECO:0000256" key="1">
    <source>
        <dbReference type="ARBA" id="ARBA00010875"/>
    </source>
</evidence>
<comment type="similarity">
    <text evidence="1 7">Belongs to the endoribonuclease YbeY family.</text>
</comment>
<feature type="binding site" evidence="7">
    <location>
        <position position="128"/>
    </location>
    <ligand>
        <name>Zn(2+)</name>
        <dbReference type="ChEBI" id="CHEBI:29105"/>
        <note>catalytic</note>
    </ligand>
</feature>
<protein>
    <recommendedName>
        <fullName evidence="7">Endoribonuclease YbeY</fullName>
        <ecNumber evidence="7">3.1.-.-</ecNumber>
    </recommendedName>
</protein>
<dbReference type="GO" id="GO:0005737">
    <property type="term" value="C:cytoplasm"/>
    <property type="evidence" value="ECO:0007669"/>
    <property type="project" value="UniProtKB-SubCell"/>
</dbReference>
<evidence type="ECO:0000313" key="9">
    <source>
        <dbReference type="Proteomes" id="UP000231658"/>
    </source>
</evidence>
<keyword evidence="5 7" id="KW-0378">Hydrolase</keyword>
<dbReference type="NCBIfam" id="TIGR00043">
    <property type="entry name" value="rRNA maturation RNase YbeY"/>
    <property type="match status" value="1"/>
</dbReference>
<evidence type="ECO:0000256" key="2">
    <source>
        <dbReference type="ARBA" id="ARBA00022722"/>
    </source>
</evidence>
<dbReference type="Gene3D" id="3.40.390.30">
    <property type="entry name" value="Metalloproteases ('zincins'), catalytic domain"/>
    <property type="match status" value="1"/>
</dbReference>
<dbReference type="Proteomes" id="UP000231658">
    <property type="component" value="Unassembled WGS sequence"/>
</dbReference>
<feature type="binding site" evidence="7">
    <location>
        <position position="134"/>
    </location>
    <ligand>
        <name>Zn(2+)</name>
        <dbReference type="ChEBI" id="CHEBI:29105"/>
        <note>catalytic</note>
    </ligand>
</feature>
<evidence type="ECO:0000256" key="4">
    <source>
        <dbReference type="ARBA" id="ARBA00022759"/>
    </source>
</evidence>
<dbReference type="AlphaFoldDB" id="A0A1C3RF40"/>
<keyword evidence="7" id="KW-0698">rRNA processing</keyword>
<dbReference type="HAMAP" id="MF_00009">
    <property type="entry name" value="Endoribonucl_YbeY"/>
    <property type="match status" value="1"/>
</dbReference>
<dbReference type="GO" id="GO:0004521">
    <property type="term" value="F:RNA endonuclease activity"/>
    <property type="evidence" value="ECO:0007669"/>
    <property type="project" value="UniProtKB-UniRule"/>
</dbReference>
<name>A0A1C3RF40_9PROT</name>
<dbReference type="InterPro" id="IPR002036">
    <property type="entry name" value="YbeY"/>
</dbReference>
<comment type="cofactor">
    <cofactor evidence="7">
        <name>Zn(2+)</name>
        <dbReference type="ChEBI" id="CHEBI:29105"/>
    </cofactor>
    <text evidence="7">Binds 1 zinc ion.</text>
</comment>
<keyword evidence="9" id="KW-1185">Reference proteome</keyword>
<dbReference type="GO" id="GO:0006364">
    <property type="term" value="P:rRNA processing"/>
    <property type="evidence" value="ECO:0007669"/>
    <property type="project" value="UniProtKB-UniRule"/>
</dbReference>
<dbReference type="InterPro" id="IPR023091">
    <property type="entry name" value="MetalPrtase_cat_dom_sf_prd"/>
</dbReference>
<keyword evidence="4 7" id="KW-0255">Endonuclease</keyword>
<evidence type="ECO:0000256" key="3">
    <source>
        <dbReference type="ARBA" id="ARBA00022723"/>
    </source>
</evidence>
<keyword evidence="7" id="KW-0690">Ribosome biogenesis</keyword>
<dbReference type="InterPro" id="IPR020549">
    <property type="entry name" value="YbeY_CS"/>
</dbReference>
<evidence type="ECO:0000256" key="6">
    <source>
        <dbReference type="ARBA" id="ARBA00022833"/>
    </source>
</evidence>
<dbReference type="EMBL" id="FLYE01000005">
    <property type="protein sequence ID" value="SCA55871.1"/>
    <property type="molecule type" value="Genomic_DNA"/>
</dbReference>
<evidence type="ECO:0000313" key="8">
    <source>
        <dbReference type="EMBL" id="SCA55871.1"/>
    </source>
</evidence>
<feature type="binding site" evidence="7">
    <location>
        <position position="124"/>
    </location>
    <ligand>
        <name>Zn(2+)</name>
        <dbReference type="ChEBI" id="CHEBI:29105"/>
        <note>catalytic</note>
    </ligand>
</feature>
<dbReference type="OrthoDB" id="9807740at2"/>
<gene>
    <name evidence="7 8" type="primary">ybeY</name>
    <name evidence="8" type="ORF">MTBPR1_130067</name>
</gene>
<dbReference type="GO" id="GO:0008270">
    <property type="term" value="F:zinc ion binding"/>
    <property type="evidence" value="ECO:0007669"/>
    <property type="project" value="UniProtKB-UniRule"/>
</dbReference>
<evidence type="ECO:0000256" key="5">
    <source>
        <dbReference type="ARBA" id="ARBA00022801"/>
    </source>
</evidence>
<dbReference type="EC" id="3.1.-.-" evidence="7"/>
<organism evidence="8 9">
    <name type="scientific">Candidatus Terasakiella magnetica</name>
    <dbReference type="NCBI Taxonomy" id="1867952"/>
    <lineage>
        <taxon>Bacteria</taxon>
        <taxon>Pseudomonadati</taxon>
        <taxon>Pseudomonadota</taxon>
        <taxon>Alphaproteobacteria</taxon>
        <taxon>Rhodospirillales</taxon>
        <taxon>Terasakiellaceae</taxon>
        <taxon>Terasakiella</taxon>
    </lineage>
</organism>
<dbReference type="PROSITE" id="PS01306">
    <property type="entry name" value="UPF0054"/>
    <property type="match status" value="1"/>
</dbReference>
<comment type="function">
    <text evidence="7">Single strand-specific metallo-endoribonuclease involved in late-stage 70S ribosome quality control and in maturation of the 3' terminus of the 16S rRNA.</text>
</comment>
<reference evidence="8 9" key="1">
    <citation type="submission" date="2016-07" db="EMBL/GenBank/DDBJ databases">
        <authorList>
            <person name="Lefevre C.T."/>
        </authorList>
    </citation>
    <scope>NUCLEOTIDE SEQUENCE [LARGE SCALE GENOMIC DNA]</scope>
    <source>
        <strain evidence="8">PR1</strain>
    </source>
</reference>
<sequence length="165" mass="18254">MILGELDITRGDEAWLACDELITAAVKAALETCDQDTNGRACELSILLSDNDQVQELNREYREKDKPTNVLSFPALECEAPGELVLEPGPLHLGDIILAHGVVEVEAREQKITMEDHLTHLILHGVLHLLGYDHIEDEEAEVMESLEIALLKDFGIANPYASEAE</sequence>
<proteinExistence type="inferred from homology"/>
<accession>A0A1C3RF40</accession>
<keyword evidence="7" id="KW-0963">Cytoplasm</keyword>
<dbReference type="PANTHER" id="PTHR46986:SF1">
    <property type="entry name" value="ENDORIBONUCLEASE YBEY, CHLOROPLASTIC"/>
    <property type="match status" value="1"/>
</dbReference>
<keyword evidence="2 7" id="KW-0540">Nuclease</keyword>
<evidence type="ECO:0000256" key="7">
    <source>
        <dbReference type="HAMAP-Rule" id="MF_00009"/>
    </source>
</evidence>
<dbReference type="STRING" id="1867952.MTBPR1_130067"/>
<dbReference type="SUPFAM" id="SSF55486">
    <property type="entry name" value="Metalloproteases ('zincins'), catalytic domain"/>
    <property type="match status" value="1"/>
</dbReference>
<keyword evidence="6 7" id="KW-0862">Zinc</keyword>
<dbReference type="PANTHER" id="PTHR46986">
    <property type="entry name" value="ENDORIBONUCLEASE YBEY, CHLOROPLASTIC"/>
    <property type="match status" value="1"/>
</dbReference>
<dbReference type="RefSeq" id="WP_069186569.1">
    <property type="nucleotide sequence ID" value="NZ_FLYE01000005.1"/>
</dbReference>
<dbReference type="GO" id="GO:0004222">
    <property type="term" value="F:metalloendopeptidase activity"/>
    <property type="evidence" value="ECO:0007669"/>
    <property type="project" value="InterPro"/>
</dbReference>
<comment type="subcellular location">
    <subcellularLocation>
        <location evidence="7">Cytoplasm</location>
    </subcellularLocation>
</comment>
<keyword evidence="3 7" id="KW-0479">Metal-binding</keyword>